<proteinExistence type="predicted"/>
<dbReference type="OrthoDB" id="190957at2"/>
<sequence>MQKLITNVHLIILCILCSTLAISAQSVEGRWDITITKRNKKIPSWLEINHSGVKYLNGRFVGSGGSARPISRVNFKDNKMSFAIPPQWDREDKDLVVEAELKDGKLEGTMNQPNGEVVNWVGVKAPKLIKSQEPIFGKPMAIFNGKNLDGWQIIGREDRPAVGENQWVVENGVLRSPKSGANIRTTKTFGDFKLHVEFRVPEGSNSGVYLRGRYETQITDGFGIEPSAIELGGIYGFVKPLEMPAKKAGEWQIYDITLVGRVVTVMLNGKTTIYKAEIPGITGGAIDSNESEAGPIMFQGDHGPIEFRNITIAAAK</sequence>
<keyword evidence="4" id="KW-1185">Reference proteome</keyword>
<reference evidence="3 4" key="1">
    <citation type="submission" date="2018-05" db="EMBL/GenBank/DDBJ databases">
        <title>Genomic Encyclopedia of Archaeal and Bacterial Type Strains, Phase II (KMG-II): from individual species to whole genera.</title>
        <authorList>
            <person name="Goeker M."/>
        </authorList>
    </citation>
    <scope>NUCLEOTIDE SEQUENCE [LARGE SCALE GENOMIC DNA]</scope>
    <source>
        <strain evidence="3 4">DSM 22214</strain>
    </source>
</reference>
<evidence type="ECO:0000259" key="2">
    <source>
        <dbReference type="Pfam" id="PF06439"/>
    </source>
</evidence>
<dbReference type="AlphaFoldDB" id="A0A316EGN9"/>
<feature type="domain" description="3-keto-alpha-glucoside-1,2-lyase/3-keto-2-hydroxy-glucal hydratase" evidence="2">
    <location>
        <begin position="141"/>
        <end position="312"/>
    </location>
</feature>
<dbReference type="Gene3D" id="2.60.120.560">
    <property type="entry name" value="Exo-inulinase, domain 1"/>
    <property type="match status" value="1"/>
</dbReference>
<gene>
    <name evidence="3" type="ORF">LV89_00467</name>
</gene>
<dbReference type="RefSeq" id="WP_109741250.1">
    <property type="nucleotide sequence ID" value="NZ_QGGO01000002.1"/>
</dbReference>
<evidence type="ECO:0000313" key="4">
    <source>
        <dbReference type="Proteomes" id="UP000245489"/>
    </source>
</evidence>
<comment type="caution">
    <text evidence="3">The sequence shown here is derived from an EMBL/GenBank/DDBJ whole genome shotgun (WGS) entry which is preliminary data.</text>
</comment>
<feature type="signal peptide" evidence="1">
    <location>
        <begin position="1"/>
        <end position="23"/>
    </location>
</feature>
<dbReference type="InterPro" id="IPR010496">
    <property type="entry name" value="AL/BT2_dom"/>
</dbReference>
<dbReference type="Pfam" id="PF06439">
    <property type="entry name" value="3keto-disac_hyd"/>
    <property type="match status" value="1"/>
</dbReference>
<dbReference type="EMBL" id="QGGO01000002">
    <property type="protein sequence ID" value="PWK28914.1"/>
    <property type="molecule type" value="Genomic_DNA"/>
</dbReference>
<dbReference type="GO" id="GO:0016787">
    <property type="term" value="F:hydrolase activity"/>
    <property type="evidence" value="ECO:0007669"/>
    <property type="project" value="InterPro"/>
</dbReference>
<name>A0A316EGN9_9BACT</name>
<accession>A0A316EGN9</accession>
<protein>
    <submittedName>
        <fullName evidence="3">Uncharacterized protein DUF1080</fullName>
    </submittedName>
</protein>
<dbReference type="Proteomes" id="UP000245489">
    <property type="component" value="Unassembled WGS sequence"/>
</dbReference>
<evidence type="ECO:0000256" key="1">
    <source>
        <dbReference type="SAM" id="SignalP"/>
    </source>
</evidence>
<feature type="chain" id="PRO_5016377061" evidence="1">
    <location>
        <begin position="24"/>
        <end position="316"/>
    </location>
</feature>
<evidence type="ECO:0000313" key="3">
    <source>
        <dbReference type="EMBL" id="PWK28914.1"/>
    </source>
</evidence>
<keyword evidence="1" id="KW-0732">Signal</keyword>
<organism evidence="3 4">
    <name type="scientific">Arcicella aurantiaca</name>
    <dbReference type="NCBI Taxonomy" id="591202"/>
    <lineage>
        <taxon>Bacteria</taxon>
        <taxon>Pseudomonadati</taxon>
        <taxon>Bacteroidota</taxon>
        <taxon>Cytophagia</taxon>
        <taxon>Cytophagales</taxon>
        <taxon>Flectobacillaceae</taxon>
        <taxon>Arcicella</taxon>
    </lineage>
</organism>